<accession>A0A0D3I670</accession>
<dbReference type="EnsemblProtists" id="EOD06755">
    <property type="protein sequence ID" value="EOD06755"/>
    <property type="gene ID" value="EMIHUDRAFT_218803"/>
</dbReference>
<keyword evidence="4" id="KW-1185">Reference proteome</keyword>
<sequence length="244" mass="27369">MGPPAAGAVLAVQLAWTTAVLLLAAGSSFEAEQAELLPGTRIRLSCPKCSTVSEVTIPRDHGDCSAAAGKRHFYVRCPQCREEPPGRPSCEEAYEQAMARVQGRGSFRPRWRPGDAVEVAWRGKGFEGSWTAAEVLVLDGPRHAMVRFAEFVDEVGSRLVERLELERLRLVPPPHVGERVEGLWNDCWWEGCVRELDALKGVLFEYDRYANWSWLPLRAVRPRPPLWSYYPERQPLSGEEEEGA</sequence>
<dbReference type="KEGG" id="ehx:EMIHUDRAFT_218803"/>
<dbReference type="InterPro" id="IPR008395">
    <property type="entry name" value="Agenet-like_dom"/>
</dbReference>
<name>A0A0D3I670_EMIH1</name>
<dbReference type="PANTHER" id="PTHR31917">
    <property type="entry name" value="AGENET DOMAIN-CONTAINING PROTEIN-RELATED"/>
    <property type="match status" value="1"/>
</dbReference>
<evidence type="ECO:0000259" key="2">
    <source>
        <dbReference type="SMART" id="SM00743"/>
    </source>
</evidence>
<dbReference type="HOGENOM" id="CLU_1139784_0_0_1"/>
<protein>
    <recommendedName>
        <fullName evidence="2">Agenet domain-containing protein</fullName>
    </recommendedName>
</protein>
<keyword evidence="1" id="KW-0732">Signal</keyword>
<proteinExistence type="predicted"/>
<feature type="chain" id="PRO_5044290935" description="Agenet domain-containing protein" evidence="1">
    <location>
        <begin position="27"/>
        <end position="244"/>
    </location>
</feature>
<feature type="domain" description="Agenet" evidence="2">
    <location>
        <begin position="109"/>
        <end position="176"/>
    </location>
</feature>
<dbReference type="AlphaFoldDB" id="A0A0D3I670"/>
<dbReference type="GeneID" id="17252972"/>
<reference evidence="4" key="1">
    <citation type="journal article" date="2013" name="Nature">
        <title>Pan genome of the phytoplankton Emiliania underpins its global distribution.</title>
        <authorList>
            <person name="Read B.A."/>
            <person name="Kegel J."/>
            <person name="Klute M.J."/>
            <person name="Kuo A."/>
            <person name="Lefebvre S.C."/>
            <person name="Maumus F."/>
            <person name="Mayer C."/>
            <person name="Miller J."/>
            <person name="Monier A."/>
            <person name="Salamov A."/>
            <person name="Young J."/>
            <person name="Aguilar M."/>
            <person name="Claverie J.M."/>
            <person name="Frickenhaus S."/>
            <person name="Gonzalez K."/>
            <person name="Herman E.K."/>
            <person name="Lin Y.C."/>
            <person name="Napier J."/>
            <person name="Ogata H."/>
            <person name="Sarno A.F."/>
            <person name="Shmutz J."/>
            <person name="Schroeder D."/>
            <person name="de Vargas C."/>
            <person name="Verret F."/>
            <person name="von Dassow P."/>
            <person name="Valentin K."/>
            <person name="Van de Peer Y."/>
            <person name="Wheeler G."/>
            <person name="Dacks J.B."/>
            <person name="Delwiche C.F."/>
            <person name="Dyhrman S.T."/>
            <person name="Glockner G."/>
            <person name="John U."/>
            <person name="Richards T."/>
            <person name="Worden A.Z."/>
            <person name="Zhang X."/>
            <person name="Grigoriev I.V."/>
            <person name="Allen A.E."/>
            <person name="Bidle K."/>
            <person name="Borodovsky M."/>
            <person name="Bowler C."/>
            <person name="Brownlee C."/>
            <person name="Cock J.M."/>
            <person name="Elias M."/>
            <person name="Gladyshev V.N."/>
            <person name="Groth M."/>
            <person name="Guda C."/>
            <person name="Hadaegh A."/>
            <person name="Iglesias-Rodriguez M.D."/>
            <person name="Jenkins J."/>
            <person name="Jones B.M."/>
            <person name="Lawson T."/>
            <person name="Leese F."/>
            <person name="Lindquist E."/>
            <person name="Lobanov A."/>
            <person name="Lomsadze A."/>
            <person name="Malik S.B."/>
            <person name="Marsh M.E."/>
            <person name="Mackinder L."/>
            <person name="Mock T."/>
            <person name="Mueller-Roeber B."/>
            <person name="Pagarete A."/>
            <person name="Parker M."/>
            <person name="Probert I."/>
            <person name="Quesneville H."/>
            <person name="Raines C."/>
            <person name="Rensing S.A."/>
            <person name="Riano-Pachon D.M."/>
            <person name="Richier S."/>
            <person name="Rokitta S."/>
            <person name="Shiraiwa Y."/>
            <person name="Soanes D.M."/>
            <person name="van der Giezen M."/>
            <person name="Wahlund T.M."/>
            <person name="Williams B."/>
            <person name="Wilson W."/>
            <person name="Wolfe G."/>
            <person name="Wurch L.L."/>
        </authorList>
    </citation>
    <scope>NUCLEOTIDE SEQUENCE</scope>
</reference>
<feature type="signal peptide" evidence="1">
    <location>
        <begin position="1"/>
        <end position="26"/>
    </location>
</feature>
<evidence type="ECO:0000256" key="1">
    <source>
        <dbReference type="SAM" id="SignalP"/>
    </source>
</evidence>
<reference evidence="3" key="2">
    <citation type="submission" date="2024-10" db="UniProtKB">
        <authorList>
            <consortium name="EnsemblProtists"/>
        </authorList>
    </citation>
    <scope>IDENTIFICATION</scope>
</reference>
<dbReference type="Pfam" id="PF05641">
    <property type="entry name" value="Agenet"/>
    <property type="match status" value="1"/>
</dbReference>
<dbReference type="PaxDb" id="2903-EOD06755"/>
<evidence type="ECO:0000313" key="4">
    <source>
        <dbReference type="Proteomes" id="UP000013827"/>
    </source>
</evidence>
<organism evidence="3 4">
    <name type="scientific">Emiliania huxleyi (strain CCMP1516)</name>
    <dbReference type="NCBI Taxonomy" id="280463"/>
    <lineage>
        <taxon>Eukaryota</taxon>
        <taxon>Haptista</taxon>
        <taxon>Haptophyta</taxon>
        <taxon>Prymnesiophyceae</taxon>
        <taxon>Isochrysidales</taxon>
        <taxon>Noelaerhabdaceae</taxon>
        <taxon>Emiliania</taxon>
    </lineage>
</organism>
<evidence type="ECO:0000313" key="3">
    <source>
        <dbReference type="EnsemblProtists" id="EOD06755"/>
    </source>
</evidence>
<dbReference type="RefSeq" id="XP_005759184.1">
    <property type="nucleotide sequence ID" value="XM_005759127.1"/>
</dbReference>
<dbReference type="SMART" id="SM00743">
    <property type="entry name" value="Agenet"/>
    <property type="match status" value="1"/>
</dbReference>
<dbReference type="PANTHER" id="PTHR31917:SF101">
    <property type="entry name" value="OS07G0607300 PROTEIN"/>
    <property type="match status" value="1"/>
</dbReference>
<dbReference type="InterPro" id="IPR014002">
    <property type="entry name" value="Agenet_dom_plant"/>
</dbReference>
<dbReference type="Proteomes" id="UP000013827">
    <property type="component" value="Unassembled WGS sequence"/>
</dbReference>